<evidence type="ECO:0000313" key="10">
    <source>
        <dbReference type="WBParaSite" id="TTAC_0000613201-mRNA-1"/>
    </source>
</evidence>
<dbReference type="GO" id="GO:0005044">
    <property type="term" value="F:scavenger receptor activity"/>
    <property type="evidence" value="ECO:0007669"/>
    <property type="project" value="TreeGrafter"/>
</dbReference>
<dbReference type="PANTHER" id="PTHR11923">
    <property type="entry name" value="SCAVENGER RECEPTOR CLASS B TYPE-1 SR-B1"/>
    <property type="match status" value="1"/>
</dbReference>
<dbReference type="Proteomes" id="UP000274429">
    <property type="component" value="Unassembled WGS sequence"/>
</dbReference>
<dbReference type="Pfam" id="PF01130">
    <property type="entry name" value="CD36"/>
    <property type="match status" value="1"/>
</dbReference>
<keyword evidence="5 7" id="KW-0472">Membrane</keyword>
<dbReference type="PRINTS" id="PR01609">
    <property type="entry name" value="CD36FAMILY"/>
</dbReference>
<dbReference type="WBParaSite" id="TTAC_0000613201-mRNA-1">
    <property type="protein sequence ID" value="TTAC_0000613201-mRNA-1"/>
    <property type="gene ID" value="TTAC_0000613201"/>
</dbReference>
<feature type="transmembrane region" description="Helical" evidence="7">
    <location>
        <begin position="440"/>
        <end position="460"/>
    </location>
</feature>
<dbReference type="OrthoDB" id="6254507at2759"/>
<evidence type="ECO:0000256" key="3">
    <source>
        <dbReference type="ARBA" id="ARBA00022692"/>
    </source>
</evidence>
<keyword evidence="9" id="KW-1185">Reference proteome</keyword>
<evidence type="ECO:0000256" key="1">
    <source>
        <dbReference type="ARBA" id="ARBA00004370"/>
    </source>
</evidence>
<name>A0A0R3WZC3_HYDTA</name>
<evidence type="ECO:0000256" key="7">
    <source>
        <dbReference type="SAM" id="Phobius"/>
    </source>
</evidence>
<keyword evidence="3 7" id="KW-0812">Transmembrane</keyword>
<keyword evidence="6" id="KW-0325">Glycoprotein</keyword>
<evidence type="ECO:0000256" key="4">
    <source>
        <dbReference type="ARBA" id="ARBA00022989"/>
    </source>
</evidence>
<organism evidence="10">
    <name type="scientific">Hydatigena taeniaeformis</name>
    <name type="common">Feline tapeworm</name>
    <name type="synonym">Taenia taeniaeformis</name>
    <dbReference type="NCBI Taxonomy" id="6205"/>
    <lineage>
        <taxon>Eukaryota</taxon>
        <taxon>Metazoa</taxon>
        <taxon>Spiralia</taxon>
        <taxon>Lophotrochozoa</taxon>
        <taxon>Platyhelminthes</taxon>
        <taxon>Cestoda</taxon>
        <taxon>Eucestoda</taxon>
        <taxon>Cyclophyllidea</taxon>
        <taxon>Taeniidae</taxon>
        <taxon>Hydatigera</taxon>
    </lineage>
</organism>
<comment type="subcellular location">
    <subcellularLocation>
        <location evidence="1">Membrane</location>
    </subcellularLocation>
</comment>
<evidence type="ECO:0000256" key="5">
    <source>
        <dbReference type="ARBA" id="ARBA00023136"/>
    </source>
</evidence>
<dbReference type="AlphaFoldDB" id="A0A0R3WZC3"/>
<dbReference type="GO" id="GO:0005737">
    <property type="term" value="C:cytoplasm"/>
    <property type="evidence" value="ECO:0007669"/>
    <property type="project" value="TreeGrafter"/>
</dbReference>
<comment type="similarity">
    <text evidence="2">Belongs to the CD36 family.</text>
</comment>
<evidence type="ECO:0000313" key="8">
    <source>
        <dbReference type="EMBL" id="VDM30275.1"/>
    </source>
</evidence>
<reference evidence="10" key="1">
    <citation type="submission" date="2017-02" db="UniProtKB">
        <authorList>
            <consortium name="WormBaseParasite"/>
        </authorList>
    </citation>
    <scope>IDENTIFICATION</scope>
</reference>
<protein>
    <submittedName>
        <fullName evidence="10">Scavenger receptor class B member 1</fullName>
    </submittedName>
</protein>
<evidence type="ECO:0000313" key="9">
    <source>
        <dbReference type="Proteomes" id="UP000274429"/>
    </source>
</evidence>
<dbReference type="GO" id="GO:0016020">
    <property type="term" value="C:membrane"/>
    <property type="evidence" value="ECO:0007669"/>
    <property type="project" value="UniProtKB-SubCell"/>
</dbReference>
<keyword evidence="4 7" id="KW-1133">Transmembrane helix</keyword>
<gene>
    <name evidence="8" type="ORF">TTAC_LOCUS6117</name>
</gene>
<accession>A0A0R3WZC3</accession>
<proteinExistence type="inferred from homology"/>
<sequence>MWEFFTMLQHCVMDSILDLHVDRRRTVSFYLFNLTNAEEWQTNGTKPKLRAVGPYRYRRITKKSDIHFSEGSCGQRVLEYKLSTVYHFEPNGFTRDPRQDRLIVPNFVEGIANSMIKQAGSLGTRAVWYFLSKPLLLNLTAEEIMWGHEYGNLVAGRVLGMVEDAKIGLFNRLNNTIYGPYKTDTGNINISRLGALVAFEGKTQLDKWGSDYANMLNGTADIITPPSVKMGDRRYMFSTEICRSVPLVAKKWVSAKNFPQLKLLSLEIDSKVFLSADEDPDNAAFHAHVYPTNKYPPTGLLSISPCVDFGIEGDEPLFISLPFFNQAADEVKDSVAFDGLIEPHLTSQVHVDPKTGILVEGELFFQINIFLSKTIQRTPKDIYFPLAYINECALFVVLHTLQMPIPLLLKTTYAEQESAKQLYRMVYETPEVIRRALRSLLGLSAILAVLFSISALILHWREHRHLFAPSEVNCGLEEGSLKEEDSFYCMF</sequence>
<dbReference type="STRING" id="6205.A0A0R3WZC3"/>
<dbReference type="PANTHER" id="PTHR11923:SF51">
    <property type="entry name" value="LYSOSOME MEMBRANE PROTEIN 2"/>
    <property type="match status" value="1"/>
</dbReference>
<evidence type="ECO:0000256" key="2">
    <source>
        <dbReference type="ARBA" id="ARBA00010532"/>
    </source>
</evidence>
<reference evidence="8 9" key="2">
    <citation type="submission" date="2018-11" db="EMBL/GenBank/DDBJ databases">
        <authorList>
            <consortium name="Pathogen Informatics"/>
        </authorList>
    </citation>
    <scope>NUCLEOTIDE SEQUENCE [LARGE SCALE GENOMIC DNA]</scope>
</reference>
<evidence type="ECO:0000256" key="6">
    <source>
        <dbReference type="ARBA" id="ARBA00023180"/>
    </source>
</evidence>
<dbReference type="EMBL" id="UYWX01020294">
    <property type="protein sequence ID" value="VDM30275.1"/>
    <property type="molecule type" value="Genomic_DNA"/>
</dbReference>
<dbReference type="InterPro" id="IPR002159">
    <property type="entry name" value="CD36_fam"/>
</dbReference>